<comment type="caution">
    <text evidence="1">The sequence shown here is derived from an EMBL/GenBank/DDBJ whole genome shotgun (WGS) entry which is preliminary data.</text>
</comment>
<dbReference type="PANTHER" id="PTHR37490:SF2">
    <property type="match status" value="1"/>
</dbReference>
<dbReference type="Proteomes" id="UP000663860">
    <property type="component" value="Unassembled WGS sequence"/>
</dbReference>
<evidence type="ECO:0000313" key="2">
    <source>
        <dbReference type="EMBL" id="CAF3777678.1"/>
    </source>
</evidence>
<proteinExistence type="predicted"/>
<evidence type="ECO:0000313" key="3">
    <source>
        <dbReference type="Proteomes" id="UP000663860"/>
    </source>
</evidence>
<reference evidence="1" key="1">
    <citation type="submission" date="2021-02" db="EMBL/GenBank/DDBJ databases">
        <authorList>
            <person name="Nowell W R."/>
        </authorList>
    </citation>
    <scope>NUCLEOTIDE SEQUENCE</scope>
</reference>
<dbReference type="InterPro" id="IPR021838">
    <property type="entry name" value="DUF3431"/>
</dbReference>
<protein>
    <submittedName>
        <fullName evidence="1">Uncharacterized protein</fullName>
    </submittedName>
</protein>
<name>A0A814TFP9_9BILA</name>
<dbReference type="Proteomes" id="UP000663868">
    <property type="component" value="Unassembled WGS sequence"/>
</dbReference>
<evidence type="ECO:0000313" key="1">
    <source>
        <dbReference type="EMBL" id="CAF1160763.1"/>
    </source>
</evidence>
<dbReference type="AlphaFoldDB" id="A0A814TFP9"/>
<gene>
    <name evidence="1" type="ORF">IZO911_LOCUS26313</name>
    <name evidence="2" type="ORF">KXQ929_LOCUS15740</name>
</gene>
<accession>A0A814TFP9</accession>
<organism evidence="1 3">
    <name type="scientific">Adineta steineri</name>
    <dbReference type="NCBI Taxonomy" id="433720"/>
    <lineage>
        <taxon>Eukaryota</taxon>
        <taxon>Metazoa</taxon>
        <taxon>Spiralia</taxon>
        <taxon>Gnathifera</taxon>
        <taxon>Rotifera</taxon>
        <taxon>Eurotatoria</taxon>
        <taxon>Bdelloidea</taxon>
        <taxon>Adinetida</taxon>
        <taxon>Adinetidae</taxon>
        <taxon>Adineta</taxon>
    </lineage>
</organism>
<dbReference type="Pfam" id="PF11913">
    <property type="entry name" value="DUF3431"/>
    <property type="match status" value="1"/>
</dbReference>
<dbReference type="EMBL" id="CAJNOE010000341">
    <property type="protein sequence ID" value="CAF1160763.1"/>
    <property type="molecule type" value="Genomic_DNA"/>
</dbReference>
<dbReference type="PANTHER" id="PTHR37490">
    <property type="entry name" value="EXPRESSED PROTEIN"/>
    <property type="match status" value="1"/>
</dbReference>
<sequence>MKIFLQLIVKLKGCLLSLDYRRLIPIVIVTLLLFLFQTSHQCQFISSNISYINKTQNSSNQTNIQSQLTRIIVVSHYNEDLNWLDLFIGDKIPHIVYTRSSDPLISHSLLVNKGREAVVYLRYIVDFYSNLPSSIAFIHAHRTSSHQKDPNDVVVALRALKWNKYNYMPLTSTKTQSRFQHKAPELQASVNYRLWVDVLQKELGPPPLTGIQTHCCASFVVRKEAILKHPKVFYSNIMSYINSSYYSDYLTGRTLEYTWHMIFGQPAIFNLKTCDLFFCDVNGKISVELAEKNS</sequence>
<dbReference type="EMBL" id="CAJOBB010000925">
    <property type="protein sequence ID" value="CAF3777678.1"/>
    <property type="molecule type" value="Genomic_DNA"/>
</dbReference>